<name>A0A0S2HUR5_9BACT</name>
<evidence type="ECO:0000313" key="2">
    <source>
        <dbReference type="Proteomes" id="UP000064893"/>
    </source>
</evidence>
<accession>A0A0S2HUR5</accession>
<dbReference type="Proteomes" id="UP000064893">
    <property type="component" value="Chromosome"/>
</dbReference>
<sequence length="210" mass="24772">MKHLLLLISLVFNFLGGFCQENSFQEFIRVFPKKELPYTKDNFSSDDYAIIPSELAYEYVCKEDSSKLYYERVGVNQETLEVVYRDTVPFKYRAFNKVLVDNYYLLVYDEYTEDGSHEFTTIVKIGLFKEGKLCDEMQFYVFDDTGNLQEQSGVVTPNFNIKIKRKIYDKGKNGVFKLSYTLVTKIYKINTEKGEFVKLKEESKYFKPED</sequence>
<gene>
    <name evidence="1" type="ORF">L21SP5_00123</name>
</gene>
<dbReference type="RefSeq" id="WP_057951430.1">
    <property type="nucleotide sequence ID" value="NZ_CP013118.1"/>
</dbReference>
<keyword evidence="2" id="KW-1185">Reference proteome</keyword>
<dbReference type="EMBL" id="CP013118">
    <property type="protein sequence ID" value="ALO13805.1"/>
    <property type="molecule type" value="Genomic_DNA"/>
</dbReference>
<proteinExistence type="predicted"/>
<dbReference type="KEGG" id="blq:L21SP5_00123"/>
<organism evidence="1 2">
    <name type="scientific">Salinivirga cyanobacteriivorans</name>
    <dbReference type="NCBI Taxonomy" id="1307839"/>
    <lineage>
        <taxon>Bacteria</taxon>
        <taxon>Pseudomonadati</taxon>
        <taxon>Bacteroidota</taxon>
        <taxon>Bacteroidia</taxon>
        <taxon>Bacteroidales</taxon>
        <taxon>Salinivirgaceae</taxon>
        <taxon>Salinivirga</taxon>
    </lineage>
</organism>
<reference evidence="1 2" key="1">
    <citation type="submission" date="2015-11" db="EMBL/GenBank/DDBJ databases">
        <title>Description and complete genome sequence of a novel strain predominating in hypersaline microbial mats and representing a new family of the Bacteriodetes phylum.</title>
        <authorList>
            <person name="Spring S."/>
            <person name="Bunk B."/>
            <person name="Sproer C."/>
            <person name="Klenk H.-P."/>
        </authorList>
    </citation>
    <scope>NUCLEOTIDE SEQUENCE [LARGE SCALE GENOMIC DNA]</scope>
    <source>
        <strain evidence="1 2">L21-Spi-D4</strain>
    </source>
</reference>
<evidence type="ECO:0000313" key="1">
    <source>
        <dbReference type="EMBL" id="ALO13805.1"/>
    </source>
</evidence>
<protein>
    <submittedName>
        <fullName evidence="1">Uncharacterized protein</fullName>
    </submittedName>
</protein>
<dbReference type="AlphaFoldDB" id="A0A0S2HUR5"/>